<gene>
    <name evidence="2" type="ORF">SNAT2548_LOCUS22579</name>
</gene>
<feature type="transmembrane region" description="Helical" evidence="1">
    <location>
        <begin position="143"/>
        <end position="160"/>
    </location>
</feature>
<keyword evidence="1" id="KW-0472">Membrane</keyword>
<protein>
    <submittedName>
        <fullName evidence="2">Uncharacterized protein</fullName>
    </submittedName>
</protein>
<organism evidence="2 3">
    <name type="scientific">Symbiodinium natans</name>
    <dbReference type="NCBI Taxonomy" id="878477"/>
    <lineage>
        <taxon>Eukaryota</taxon>
        <taxon>Sar</taxon>
        <taxon>Alveolata</taxon>
        <taxon>Dinophyceae</taxon>
        <taxon>Suessiales</taxon>
        <taxon>Symbiodiniaceae</taxon>
        <taxon>Symbiodinium</taxon>
    </lineage>
</organism>
<feature type="transmembrane region" description="Helical" evidence="1">
    <location>
        <begin position="199"/>
        <end position="217"/>
    </location>
</feature>
<dbReference type="EMBL" id="CAJNDS010002293">
    <property type="protein sequence ID" value="CAE7415342.1"/>
    <property type="molecule type" value="Genomic_DNA"/>
</dbReference>
<comment type="caution">
    <text evidence="2">The sequence shown here is derived from an EMBL/GenBank/DDBJ whole genome shotgun (WGS) entry which is preliminary data.</text>
</comment>
<keyword evidence="1" id="KW-0812">Transmembrane</keyword>
<keyword evidence="3" id="KW-1185">Reference proteome</keyword>
<evidence type="ECO:0000313" key="3">
    <source>
        <dbReference type="Proteomes" id="UP000604046"/>
    </source>
</evidence>
<evidence type="ECO:0000256" key="1">
    <source>
        <dbReference type="SAM" id="Phobius"/>
    </source>
</evidence>
<reference evidence="2" key="1">
    <citation type="submission" date="2021-02" db="EMBL/GenBank/DDBJ databases">
        <authorList>
            <person name="Dougan E. K."/>
            <person name="Rhodes N."/>
            <person name="Thang M."/>
            <person name="Chan C."/>
        </authorList>
    </citation>
    <scope>NUCLEOTIDE SEQUENCE</scope>
</reference>
<accession>A0A812R266</accession>
<dbReference type="AlphaFoldDB" id="A0A812R266"/>
<name>A0A812R266_9DINO</name>
<evidence type="ECO:0000313" key="2">
    <source>
        <dbReference type="EMBL" id="CAE7415342.1"/>
    </source>
</evidence>
<proteinExistence type="predicted"/>
<dbReference type="Proteomes" id="UP000604046">
    <property type="component" value="Unassembled WGS sequence"/>
</dbReference>
<sequence>MAALIWVKVKGGKTTLKLSTASLEDVCDLIRMVKNDKDLKPLLDNVPLVQLQLYQSETTAEERSRCNCFVVSKFRVKGMCPVMLGMFHLPHMAVESWKPISDIDGGSDGRHPLYLDYPDVPVTTWLKDGCFTMWGTCSGDMAVLCRCLVLFLSVAVYVVITVDCYDDGDVPAFRALLATFVLTGADLLPKICHEEHEDIIEWGFAFFLLAFGLLALHQRFFSEDVCMGIITGAAANLYKKFALLLICTGEFRQASSRSLERFFPTLMRPATSNAASAPLLPGPSHTG</sequence>
<keyword evidence="1" id="KW-1133">Transmembrane helix</keyword>